<organism evidence="2 3">
    <name type="scientific">Kutzneria buriramensis</name>
    <dbReference type="NCBI Taxonomy" id="1045776"/>
    <lineage>
        <taxon>Bacteria</taxon>
        <taxon>Bacillati</taxon>
        <taxon>Actinomycetota</taxon>
        <taxon>Actinomycetes</taxon>
        <taxon>Pseudonocardiales</taxon>
        <taxon>Pseudonocardiaceae</taxon>
        <taxon>Kutzneria</taxon>
    </lineage>
</organism>
<keyword evidence="3" id="KW-1185">Reference proteome</keyword>
<keyword evidence="2" id="KW-0223">Dioxygenase</keyword>
<dbReference type="PANTHER" id="PTHR36440">
    <property type="entry name" value="PUTATIVE (AFU_ORTHOLOGUE AFUA_8G07350)-RELATED"/>
    <property type="match status" value="1"/>
</dbReference>
<comment type="caution">
    <text evidence="2">The sequence shown here is derived from an EMBL/GenBank/DDBJ whole genome shotgun (WGS) entry which is preliminary data.</text>
</comment>
<dbReference type="InterPro" id="IPR011051">
    <property type="entry name" value="RmlC_Cupin_sf"/>
</dbReference>
<evidence type="ECO:0000313" key="2">
    <source>
        <dbReference type="EMBL" id="REH51706.1"/>
    </source>
</evidence>
<dbReference type="RefSeq" id="WP_116173761.1">
    <property type="nucleotide sequence ID" value="NZ_CP144375.1"/>
</dbReference>
<dbReference type="AlphaFoldDB" id="A0A3E0HZK5"/>
<name>A0A3E0HZK5_9PSEU</name>
<dbReference type="OrthoDB" id="5243731at2"/>
<dbReference type="Gene3D" id="2.60.120.10">
    <property type="entry name" value="Jelly Rolls"/>
    <property type="match status" value="1"/>
</dbReference>
<evidence type="ECO:0000259" key="1">
    <source>
        <dbReference type="Pfam" id="PF07883"/>
    </source>
</evidence>
<dbReference type="PANTHER" id="PTHR36440:SF1">
    <property type="entry name" value="PUTATIVE (AFU_ORTHOLOGUE AFUA_8G07350)-RELATED"/>
    <property type="match status" value="1"/>
</dbReference>
<accession>A0A3E0HZK5</accession>
<dbReference type="EMBL" id="QUNO01000003">
    <property type="protein sequence ID" value="REH51706.1"/>
    <property type="molecule type" value="Genomic_DNA"/>
</dbReference>
<dbReference type="InterPro" id="IPR053146">
    <property type="entry name" value="QDO-like"/>
</dbReference>
<reference evidence="2 3" key="1">
    <citation type="submission" date="2018-08" db="EMBL/GenBank/DDBJ databases">
        <title>Genomic Encyclopedia of Archaeal and Bacterial Type Strains, Phase II (KMG-II): from individual species to whole genera.</title>
        <authorList>
            <person name="Goeker M."/>
        </authorList>
    </citation>
    <scope>NUCLEOTIDE SEQUENCE [LARGE SCALE GENOMIC DNA]</scope>
    <source>
        <strain evidence="2 3">DSM 45791</strain>
    </source>
</reference>
<dbReference type="Pfam" id="PF07883">
    <property type="entry name" value="Cupin_2"/>
    <property type="match status" value="1"/>
</dbReference>
<dbReference type="InterPro" id="IPR014710">
    <property type="entry name" value="RmlC-like_jellyroll"/>
</dbReference>
<gene>
    <name evidence="2" type="ORF">BCF44_103155</name>
</gene>
<feature type="domain" description="Cupin type-2" evidence="1">
    <location>
        <begin position="37"/>
        <end position="103"/>
    </location>
</feature>
<dbReference type="GO" id="GO:0051213">
    <property type="term" value="F:dioxygenase activity"/>
    <property type="evidence" value="ECO:0007669"/>
    <property type="project" value="UniProtKB-KW"/>
</dbReference>
<keyword evidence="2" id="KW-0560">Oxidoreductase</keyword>
<proteinExistence type="predicted"/>
<evidence type="ECO:0000313" key="3">
    <source>
        <dbReference type="Proteomes" id="UP000256269"/>
    </source>
</evidence>
<dbReference type="SUPFAM" id="SSF51182">
    <property type="entry name" value="RmlC-like cupins"/>
    <property type="match status" value="1"/>
</dbReference>
<dbReference type="Proteomes" id="UP000256269">
    <property type="component" value="Unassembled WGS sequence"/>
</dbReference>
<protein>
    <submittedName>
        <fullName evidence="2">Quercetin dioxygenase-like cupin family protein</fullName>
    </submittedName>
</protein>
<sequence>MTLVRADRAEVLGTENAMIRLLADGRDTDGAISANRTTLAPGVDGPPPHFHRGSTEIFFVLDGALEALAGDRVVTLGRGDFLAVPKLMPHAFGSVAEPADVLILFAPGMLDRLDYFRLGDRVLRGQADPRELLATQDRYDNHFLDSPLWREARGARPARPWISLQPRRPRARE</sequence>
<dbReference type="InterPro" id="IPR013096">
    <property type="entry name" value="Cupin_2"/>
</dbReference>